<name>A0ACA9R6V6_9GLOM</name>
<organism evidence="1 2">
    <name type="scientific">Racocetra persica</name>
    <dbReference type="NCBI Taxonomy" id="160502"/>
    <lineage>
        <taxon>Eukaryota</taxon>
        <taxon>Fungi</taxon>
        <taxon>Fungi incertae sedis</taxon>
        <taxon>Mucoromycota</taxon>
        <taxon>Glomeromycotina</taxon>
        <taxon>Glomeromycetes</taxon>
        <taxon>Diversisporales</taxon>
        <taxon>Gigasporaceae</taxon>
        <taxon>Racocetra</taxon>
    </lineage>
</organism>
<dbReference type="EMBL" id="CAJVQC010044351">
    <property type="protein sequence ID" value="CAG8779370.1"/>
    <property type="molecule type" value="Genomic_DNA"/>
</dbReference>
<feature type="non-terminal residue" evidence="1">
    <location>
        <position position="1"/>
    </location>
</feature>
<dbReference type="Proteomes" id="UP000789920">
    <property type="component" value="Unassembled WGS sequence"/>
</dbReference>
<evidence type="ECO:0000313" key="1">
    <source>
        <dbReference type="EMBL" id="CAG8779370.1"/>
    </source>
</evidence>
<evidence type="ECO:0000313" key="2">
    <source>
        <dbReference type="Proteomes" id="UP000789920"/>
    </source>
</evidence>
<protein>
    <submittedName>
        <fullName evidence="1">36310_t:CDS:1</fullName>
    </submittedName>
</protein>
<reference evidence="1" key="1">
    <citation type="submission" date="2021-06" db="EMBL/GenBank/DDBJ databases">
        <authorList>
            <person name="Kallberg Y."/>
            <person name="Tangrot J."/>
            <person name="Rosling A."/>
        </authorList>
    </citation>
    <scope>NUCLEOTIDE SEQUENCE</scope>
    <source>
        <strain evidence="1">MA461A</strain>
    </source>
</reference>
<proteinExistence type="predicted"/>
<gene>
    <name evidence="1" type="ORF">RPERSI_LOCUS17350</name>
</gene>
<accession>A0ACA9R6V6</accession>
<comment type="caution">
    <text evidence="1">The sequence shown here is derived from an EMBL/GenBank/DDBJ whole genome shotgun (WGS) entry which is preliminary data.</text>
</comment>
<keyword evidence="2" id="KW-1185">Reference proteome</keyword>
<feature type="non-terminal residue" evidence="1">
    <location>
        <position position="195"/>
    </location>
</feature>
<sequence length="195" mass="22332">ITRIGTGGFSEIYTATWTKGEITGWSRTKNEYNREENQTIVLKVLKDYQNINLAFLKEAYDAHLMLDICNENFPLRPNITEDTPQCWAILMQKCWHPDPLERPAIDKISGEKSLSSSFLKLSELLNPTIDSALLDLFQGSRSFTLRSIISFQNIKSDSFNIIPKHFKNANGLNSTINLSTSKRRITELLLNKNDY</sequence>